<comment type="caution">
    <text evidence="1">The sequence shown here is derived from an EMBL/GenBank/DDBJ whole genome shotgun (WGS) entry which is preliminary data.</text>
</comment>
<dbReference type="EMBL" id="MU070351">
    <property type="protein sequence ID" value="KAF5828157.1"/>
    <property type="molecule type" value="Genomic_DNA"/>
</dbReference>
<name>A0ABQ7G0N9_DUNSA</name>
<proteinExistence type="predicted"/>
<protein>
    <submittedName>
        <fullName evidence="1">Uncharacterized protein</fullName>
    </submittedName>
</protein>
<reference evidence="1" key="1">
    <citation type="submission" date="2017-08" db="EMBL/GenBank/DDBJ databases">
        <authorList>
            <person name="Polle J.E."/>
            <person name="Barry K."/>
            <person name="Cushman J."/>
            <person name="Schmutz J."/>
            <person name="Tran D."/>
            <person name="Hathwaick L.T."/>
            <person name="Yim W.C."/>
            <person name="Jenkins J."/>
            <person name="Mckie-Krisberg Z.M."/>
            <person name="Prochnik S."/>
            <person name="Lindquist E."/>
            <person name="Dockter R.B."/>
            <person name="Adam C."/>
            <person name="Molina H."/>
            <person name="Bunkerborg J."/>
            <person name="Jin E."/>
            <person name="Buchheim M."/>
            <person name="Magnuson J."/>
        </authorList>
    </citation>
    <scope>NUCLEOTIDE SEQUENCE</scope>
    <source>
        <strain evidence="1">CCAP 19/18</strain>
    </source>
</reference>
<sequence length="82" mass="9219">MAKQGSSACPSNAKKLAIFLALLHSGIPISISHHLKALIAITLKPYNIYCLMTWCRKKFPGEEEQLANFFKENGYSDDLDYL</sequence>
<keyword evidence="2" id="KW-1185">Reference proteome</keyword>
<evidence type="ECO:0000313" key="1">
    <source>
        <dbReference type="EMBL" id="KAF5828157.1"/>
    </source>
</evidence>
<gene>
    <name evidence="1" type="ORF">DUNSADRAFT_18111</name>
</gene>
<accession>A0ABQ7G0N9</accession>
<evidence type="ECO:0000313" key="2">
    <source>
        <dbReference type="Proteomes" id="UP000815325"/>
    </source>
</evidence>
<organism evidence="1 2">
    <name type="scientific">Dunaliella salina</name>
    <name type="common">Green alga</name>
    <name type="synonym">Protococcus salinus</name>
    <dbReference type="NCBI Taxonomy" id="3046"/>
    <lineage>
        <taxon>Eukaryota</taxon>
        <taxon>Viridiplantae</taxon>
        <taxon>Chlorophyta</taxon>
        <taxon>core chlorophytes</taxon>
        <taxon>Chlorophyceae</taxon>
        <taxon>CS clade</taxon>
        <taxon>Chlamydomonadales</taxon>
        <taxon>Dunaliellaceae</taxon>
        <taxon>Dunaliella</taxon>
    </lineage>
</organism>
<dbReference type="Proteomes" id="UP000815325">
    <property type="component" value="Unassembled WGS sequence"/>
</dbReference>